<sequence>MDPSIGNPSTSVRGFYGLLTRRLDEIEDSFGSDDFMSFRFLQRVLSSLRTFHSQLTVLVQKLQLPKGEKWLDEYMDESSRIWDACIVIKSGISGLEMYCDAGDHVVSLMDGFRFLDPHRSRQVLAAVDACARDLRAMEEDNKALIWNRIAPLSLCTDKNVPTESNFNGFSGFRGVLYAMRNVSSLLLMILVAGLMYCWPESDFLQGSAYEEHATFGSNFGTSTTRVRARVLEGIERLTGRKQGVLLHELRRARRVMEDIRVEIEGKGGSEDGAEIMDKCEDLKVVMGMLRGGSEGMVVQIDDFFDEIVEGRKMLLDMCSRR</sequence>
<proteinExistence type="predicted"/>
<comment type="caution">
    <text evidence="1">The sequence shown here is derived from an EMBL/GenBank/DDBJ whole genome shotgun (WGS) entry which is preliminary data.</text>
</comment>
<accession>A0ACB9R921</accession>
<gene>
    <name evidence="1" type="ORF">MLD38_013395</name>
</gene>
<organism evidence="1 2">
    <name type="scientific">Melastoma candidum</name>
    <dbReference type="NCBI Taxonomy" id="119954"/>
    <lineage>
        <taxon>Eukaryota</taxon>
        <taxon>Viridiplantae</taxon>
        <taxon>Streptophyta</taxon>
        <taxon>Embryophyta</taxon>
        <taxon>Tracheophyta</taxon>
        <taxon>Spermatophyta</taxon>
        <taxon>Magnoliopsida</taxon>
        <taxon>eudicotyledons</taxon>
        <taxon>Gunneridae</taxon>
        <taxon>Pentapetalae</taxon>
        <taxon>rosids</taxon>
        <taxon>malvids</taxon>
        <taxon>Myrtales</taxon>
        <taxon>Melastomataceae</taxon>
        <taxon>Melastomatoideae</taxon>
        <taxon>Melastomateae</taxon>
        <taxon>Melastoma</taxon>
    </lineage>
</organism>
<dbReference type="EMBL" id="CM042883">
    <property type="protein sequence ID" value="KAI4375537.1"/>
    <property type="molecule type" value="Genomic_DNA"/>
</dbReference>
<evidence type="ECO:0000313" key="2">
    <source>
        <dbReference type="Proteomes" id="UP001057402"/>
    </source>
</evidence>
<reference evidence="2" key="1">
    <citation type="journal article" date="2023" name="Front. Plant Sci.">
        <title>Chromosomal-level genome assembly of Melastoma candidum provides insights into trichome evolution.</title>
        <authorList>
            <person name="Zhong Y."/>
            <person name="Wu W."/>
            <person name="Sun C."/>
            <person name="Zou P."/>
            <person name="Liu Y."/>
            <person name="Dai S."/>
            <person name="Zhou R."/>
        </authorList>
    </citation>
    <scope>NUCLEOTIDE SEQUENCE [LARGE SCALE GENOMIC DNA]</scope>
</reference>
<keyword evidence="2" id="KW-1185">Reference proteome</keyword>
<name>A0ACB9R921_9MYRT</name>
<protein>
    <submittedName>
        <fullName evidence="1">Uncharacterized protein</fullName>
    </submittedName>
</protein>
<dbReference type="Proteomes" id="UP001057402">
    <property type="component" value="Chromosome 4"/>
</dbReference>
<evidence type="ECO:0000313" key="1">
    <source>
        <dbReference type="EMBL" id="KAI4375537.1"/>
    </source>
</evidence>